<keyword evidence="1" id="KW-0614">Plasmid</keyword>
<proteinExistence type="predicted"/>
<sequence length="61" mass="7229">MHEEWQGSIFKNTRVNRNTFIVEHIYPPHIIKIKRPPSEVLAFCLSYLKCHEKVKNRHASG</sequence>
<name>A0A140WYE6_ECOLX</name>
<dbReference type="AlphaFoldDB" id="A0A140WYE6"/>
<gene>
    <name evidence="1" type="ORF">J444_pB79</name>
</gene>
<dbReference type="EMBL" id="KC853435">
    <property type="protein sequence ID" value="AHF23172.1"/>
    <property type="molecule type" value="Genomic_DNA"/>
</dbReference>
<evidence type="ECO:0000313" key="1">
    <source>
        <dbReference type="EMBL" id="AHF23172.1"/>
    </source>
</evidence>
<reference evidence="1" key="1">
    <citation type="journal article" date="2014" name="J Glob Antimicrob Resist">
        <title>Plasmid-mediated multidrug resistance and virulence in an avian pathogenic Escherichia coli strain isolated in China.</title>
        <authorList>
            <person name="Wang X."/>
            <person name="Hao H."/>
            <person name="Xu Z."/>
            <person name="Zheng H."/>
            <person name="Liu C."/>
            <person name="Wei L."/>
            <person name="Zhang R."/>
            <person name="Bi D."/>
            <person name="Chen H."/>
            <person name="Tan C."/>
        </authorList>
    </citation>
    <scope>NUCLEOTIDE SEQUENCE</scope>
    <source>
        <strain evidence="1">ACN001</strain>
        <plasmid evidence="1">pACN001-B</plasmid>
    </source>
</reference>
<protein>
    <submittedName>
        <fullName evidence="1">Uncharacterized protein</fullName>
    </submittedName>
</protein>
<organism evidence="1">
    <name type="scientific">Escherichia coli ACN001</name>
    <dbReference type="NCBI Taxonomy" id="1311757"/>
    <lineage>
        <taxon>Bacteria</taxon>
        <taxon>Pseudomonadati</taxon>
        <taxon>Pseudomonadota</taxon>
        <taxon>Gammaproteobacteria</taxon>
        <taxon>Enterobacterales</taxon>
        <taxon>Enterobacteriaceae</taxon>
        <taxon>Escherichia</taxon>
    </lineage>
</organism>
<accession>A0A140WYE6</accession>
<geneLocation type="plasmid" evidence="1">
    <name>pACN001-B</name>
</geneLocation>